<dbReference type="Proteomes" id="UP000182894">
    <property type="component" value="Unassembled WGS sequence"/>
</dbReference>
<reference evidence="2" key="1">
    <citation type="submission" date="2016-10" db="EMBL/GenBank/DDBJ databases">
        <authorList>
            <person name="Varghese N."/>
            <person name="Submissions S."/>
        </authorList>
    </citation>
    <scope>NUCLEOTIDE SEQUENCE [LARGE SCALE GENOMIC DNA]</scope>
    <source>
        <strain evidence="2">ATCC 700689</strain>
    </source>
</reference>
<proteinExistence type="predicted"/>
<dbReference type="EMBL" id="FNCO01000017">
    <property type="protein sequence ID" value="SDI79217.1"/>
    <property type="molecule type" value="Genomic_DNA"/>
</dbReference>
<evidence type="ECO:0000313" key="2">
    <source>
        <dbReference type="Proteomes" id="UP000182894"/>
    </source>
</evidence>
<keyword evidence="2" id="KW-1185">Reference proteome</keyword>
<dbReference type="STRING" id="89065.SAMN05216605_11774"/>
<gene>
    <name evidence="1" type="ORF">SAMN05216605_11774</name>
</gene>
<evidence type="ECO:0000313" key="1">
    <source>
        <dbReference type="EMBL" id="SDI79217.1"/>
    </source>
</evidence>
<accession>A0A1G8NGK6</accession>
<dbReference type="RefSeq" id="WP_074757241.1">
    <property type="nucleotide sequence ID" value="NZ_FNCO01000017.1"/>
</dbReference>
<organism evidence="1 2">
    <name type="scientific">Pseudomonas abietaniphila</name>
    <dbReference type="NCBI Taxonomy" id="89065"/>
    <lineage>
        <taxon>Bacteria</taxon>
        <taxon>Pseudomonadati</taxon>
        <taxon>Pseudomonadota</taxon>
        <taxon>Gammaproteobacteria</taxon>
        <taxon>Pseudomonadales</taxon>
        <taxon>Pseudomonadaceae</taxon>
        <taxon>Pseudomonas</taxon>
    </lineage>
</organism>
<dbReference type="AlphaFoldDB" id="A0A1G8NGK6"/>
<protein>
    <submittedName>
        <fullName evidence="1">Uncharacterized protein</fullName>
    </submittedName>
</protein>
<sequence>MNNQFSDLFHPYQLSKLIVDFDKGTVIAEAISDIGVTQIDLREVALADIDDDEILAKFFDSGDLQAIKDFRFQHIGQFL</sequence>
<name>A0A1G8NGK6_9PSED</name>